<protein>
    <submittedName>
        <fullName evidence="2">Uncharacterized protein</fullName>
    </submittedName>
</protein>
<dbReference type="OrthoDB" id="6335884at2759"/>
<organism evidence="2 3">
    <name type="scientific">Daphnia galeata</name>
    <dbReference type="NCBI Taxonomy" id="27404"/>
    <lineage>
        <taxon>Eukaryota</taxon>
        <taxon>Metazoa</taxon>
        <taxon>Ecdysozoa</taxon>
        <taxon>Arthropoda</taxon>
        <taxon>Crustacea</taxon>
        <taxon>Branchiopoda</taxon>
        <taxon>Diplostraca</taxon>
        <taxon>Cladocera</taxon>
        <taxon>Anomopoda</taxon>
        <taxon>Daphniidae</taxon>
        <taxon>Daphnia</taxon>
    </lineage>
</organism>
<feature type="compositionally biased region" description="Polar residues" evidence="1">
    <location>
        <begin position="97"/>
        <end position="106"/>
    </location>
</feature>
<evidence type="ECO:0000313" key="2">
    <source>
        <dbReference type="EMBL" id="CAH0106389.1"/>
    </source>
</evidence>
<name>A0A8J2RPN4_9CRUS</name>
<accession>A0A8J2RPN4</accession>
<gene>
    <name evidence="2" type="ORF">DGAL_LOCUS9544</name>
</gene>
<proteinExistence type="predicted"/>
<dbReference type="AlphaFoldDB" id="A0A8J2RPN4"/>
<dbReference type="EMBL" id="CAKKLH010000223">
    <property type="protein sequence ID" value="CAH0106389.1"/>
    <property type="molecule type" value="Genomic_DNA"/>
</dbReference>
<evidence type="ECO:0000256" key="1">
    <source>
        <dbReference type="SAM" id="MobiDB-lite"/>
    </source>
</evidence>
<keyword evidence="3" id="KW-1185">Reference proteome</keyword>
<reference evidence="2" key="1">
    <citation type="submission" date="2021-11" db="EMBL/GenBank/DDBJ databases">
        <authorList>
            <person name="Schell T."/>
        </authorList>
    </citation>
    <scope>NUCLEOTIDE SEQUENCE</scope>
    <source>
        <strain evidence="2">M5</strain>
    </source>
</reference>
<feature type="region of interest" description="Disordered" evidence="1">
    <location>
        <begin position="97"/>
        <end position="121"/>
    </location>
</feature>
<dbReference type="Proteomes" id="UP000789390">
    <property type="component" value="Unassembled WGS sequence"/>
</dbReference>
<sequence>MTKYQSIEKRVIGSVHDITASILKENKVQEKLFRRRHLFFKWTIYSRKPSECYDKAVGDSYLLSLAVVIQSVITAPTPTPTPTNFLEPFETYFRSQQKTKSSSSVNLRPAAPSTKARSIEHRGGALTKDRNYFEEFKIQSDFGNNFPEFSETPQSVKETGNSQTGRIPQKNEYYSYSFSTPVENVSGDDVIAVVNVKHSPKVYFYQVAEAGPRHLKVMYFTGFPSRQRNSNTRASTTN</sequence>
<evidence type="ECO:0000313" key="3">
    <source>
        <dbReference type="Proteomes" id="UP000789390"/>
    </source>
</evidence>
<comment type="caution">
    <text evidence="2">The sequence shown here is derived from an EMBL/GenBank/DDBJ whole genome shotgun (WGS) entry which is preliminary data.</text>
</comment>